<reference evidence="3" key="2">
    <citation type="submission" date="2016-11" db="EMBL/GenBank/DDBJ databases">
        <authorList>
            <person name="Varghese N."/>
            <person name="Submissions S."/>
        </authorList>
    </citation>
    <scope>NUCLEOTIDE SEQUENCE [LARGE SCALE GENOMIC DNA]</scope>
    <source>
        <strain evidence="3">DSM 19859</strain>
    </source>
</reference>
<dbReference type="AlphaFoldDB" id="A0A1M5XKI6"/>
<keyword evidence="4" id="KW-1185">Reference proteome</keyword>
<dbReference type="InterPro" id="IPR015003">
    <property type="entry name" value="DUF1853"/>
</dbReference>
<evidence type="ECO:0000313" key="1">
    <source>
        <dbReference type="EMBL" id="RXG30097.1"/>
    </source>
</evidence>
<dbReference type="EMBL" id="QOVN01000002">
    <property type="protein sequence ID" value="RXG30097.1"/>
    <property type="molecule type" value="Genomic_DNA"/>
</dbReference>
<organism evidence="2 3">
    <name type="scientific">Leeuwenhoekiella palythoae</name>
    <dbReference type="NCBI Taxonomy" id="573501"/>
    <lineage>
        <taxon>Bacteria</taxon>
        <taxon>Pseudomonadati</taxon>
        <taxon>Bacteroidota</taxon>
        <taxon>Flavobacteriia</taxon>
        <taxon>Flavobacteriales</taxon>
        <taxon>Flavobacteriaceae</taxon>
        <taxon>Leeuwenhoekiella</taxon>
    </lineage>
</organism>
<reference evidence="2" key="1">
    <citation type="submission" date="2016-11" db="EMBL/GenBank/DDBJ databases">
        <authorList>
            <person name="Jaros S."/>
            <person name="Januszkiewicz K."/>
            <person name="Wedrychowicz H."/>
        </authorList>
    </citation>
    <scope>NUCLEOTIDE SEQUENCE [LARGE SCALE GENOMIC DNA]</scope>
    <source>
        <strain evidence="2">DSM 19859</strain>
    </source>
</reference>
<dbReference type="EMBL" id="FQXT01000003">
    <property type="protein sequence ID" value="SHI00172.1"/>
    <property type="molecule type" value="Genomic_DNA"/>
</dbReference>
<evidence type="ECO:0000313" key="4">
    <source>
        <dbReference type="Proteomes" id="UP000290037"/>
    </source>
</evidence>
<reference evidence="1 4" key="3">
    <citation type="submission" date="2018-07" db="EMBL/GenBank/DDBJ databases">
        <title>Leeuwenhoekiella genomics.</title>
        <authorList>
            <person name="Tahon G."/>
            <person name="Willems A."/>
        </authorList>
    </citation>
    <scope>NUCLEOTIDE SEQUENCE [LARGE SCALE GENOMIC DNA]</scope>
    <source>
        <strain evidence="1 4">LMG 24856</strain>
    </source>
</reference>
<proteinExistence type="predicted"/>
<dbReference type="OrthoDB" id="1466769at2"/>
<dbReference type="STRING" id="573501.SAMN04487999_1552"/>
<dbReference type="Proteomes" id="UP000290037">
    <property type="component" value="Unassembled WGS sequence"/>
</dbReference>
<dbReference type="Pfam" id="PF08907">
    <property type="entry name" value="DUF1853"/>
    <property type="match status" value="1"/>
</dbReference>
<evidence type="ECO:0000313" key="3">
    <source>
        <dbReference type="Proteomes" id="UP000184240"/>
    </source>
</evidence>
<sequence length="281" mass="32874">MIAETAIYHQICLTNINLQHQFQGFIDTPQIDLSSEILGVSNFDFKPANLELPEDFEMPQSIRLGQRMEYFMQMYLTARGYKVLAQNLQVIANKLTLGELDFIIENQTGLRIHLEMVYKFYLYRPELEGNWIERLIGPNAKDALTEKVKKLSTHQFPMLQHPETEKMLHALDILPTSLKQQLSFKAQVYIPLGLQLQHLEISHQLIAGYYYNLDQLLQLKDEETTFYIPSKNDWVGAPTSVQRLSFDHFFDSAKIRLTQSRSFKFWIFKSDSVLNAFATWW</sequence>
<evidence type="ECO:0008006" key="5">
    <source>
        <dbReference type="Google" id="ProtNLM"/>
    </source>
</evidence>
<protein>
    <recommendedName>
        <fullName evidence="5">DUF1853 domain-containing protein</fullName>
    </recommendedName>
</protein>
<name>A0A1M5XKI6_9FLAO</name>
<accession>A0A1M5XKI6</accession>
<evidence type="ECO:0000313" key="2">
    <source>
        <dbReference type="EMBL" id="SHI00172.1"/>
    </source>
</evidence>
<gene>
    <name evidence="1" type="ORF">DSM01_846</name>
    <name evidence="2" type="ORF">SAMN04487999_1552</name>
</gene>
<dbReference type="Proteomes" id="UP000184240">
    <property type="component" value="Unassembled WGS sequence"/>
</dbReference>